<evidence type="ECO:0000256" key="2">
    <source>
        <dbReference type="SAM" id="SignalP"/>
    </source>
</evidence>
<organism evidence="3 4">
    <name type="scientific">Spirodela intermedia</name>
    <name type="common">Intermediate duckweed</name>
    <dbReference type="NCBI Taxonomy" id="51605"/>
    <lineage>
        <taxon>Eukaryota</taxon>
        <taxon>Viridiplantae</taxon>
        <taxon>Streptophyta</taxon>
        <taxon>Embryophyta</taxon>
        <taxon>Tracheophyta</taxon>
        <taxon>Spermatophyta</taxon>
        <taxon>Magnoliopsida</taxon>
        <taxon>Liliopsida</taxon>
        <taxon>Araceae</taxon>
        <taxon>Lemnoideae</taxon>
        <taxon>Spirodela</taxon>
    </lineage>
</organism>
<feature type="signal peptide" evidence="2">
    <location>
        <begin position="1"/>
        <end position="22"/>
    </location>
</feature>
<evidence type="ECO:0000256" key="1">
    <source>
        <dbReference type="SAM" id="MobiDB-lite"/>
    </source>
</evidence>
<protein>
    <submittedName>
        <fullName evidence="3">Uncharacterized protein</fullName>
    </submittedName>
</protein>
<dbReference type="EMBL" id="LR746265">
    <property type="protein sequence ID" value="CAA7391825.1"/>
    <property type="molecule type" value="Genomic_DNA"/>
</dbReference>
<dbReference type="AlphaFoldDB" id="A0A7I8K5J8"/>
<sequence>MGWDCCSGCGWSFFLLLRAAESSPSPSPAAAAREEGDWVGTLRVPPTETAIAGTVPVPVAAMMAGSACSRSHRMVSPSDLWPSSRVSWKILAAQVAGIRILRPLPSTFVCRSFVLAAAAATTPEAALRTTTAVAMASVSRSSICGGSALGNIICCTAAAPPPPAPMRRSVPRSSSSSRPFF</sequence>
<dbReference type="OrthoDB" id="785061at2759"/>
<accession>A0A7I8K5J8</accession>
<name>A0A7I8K5J8_SPIIN</name>
<gene>
    <name evidence="3" type="ORF">SI8410_02003048</name>
</gene>
<feature type="region of interest" description="Disordered" evidence="1">
    <location>
        <begin position="162"/>
        <end position="181"/>
    </location>
</feature>
<feature type="chain" id="PRO_5029781458" evidence="2">
    <location>
        <begin position="23"/>
        <end position="181"/>
    </location>
</feature>
<evidence type="ECO:0000313" key="3">
    <source>
        <dbReference type="EMBL" id="CAA7391825.1"/>
    </source>
</evidence>
<evidence type="ECO:0000313" key="4">
    <source>
        <dbReference type="Proteomes" id="UP000663760"/>
    </source>
</evidence>
<dbReference type="Proteomes" id="UP000663760">
    <property type="component" value="Chromosome 2"/>
</dbReference>
<keyword evidence="4" id="KW-1185">Reference proteome</keyword>
<feature type="compositionally biased region" description="Low complexity" evidence="1">
    <location>
        <begin position="166"/>
        <end position="181"/>
    </location>
</feature>
<keyword evidence="2" id="KW-0732">Signal</keyword>
<proteinExistence type="predicted"/>
<reference evidence="3" key="1">
    <citation type="submission" date="2020-02" db="EMBL/GenBank/DDBJ databases">
        <authorList>
            <person name="Scholz U."/>
            <person name="Mascher M."/>
            <person name="Fiebig A."/>
        </authorList>
    </citation>
    <scope>NUCLEOTIDE SEQUENCE</scope>
</reference>